<evidence type="ECO:0000313" key="3">
    <source>
        <dbReference type="Proteomes" id="UP000182840"/>
    </source>
</evidence>
<gene>
    <name evidence="2" type="ORF">BSQ44_15680</name>
</gene>
<dbReference type="KEGG" id="meso:BSQ44_15680"/>
<name>A0A1L3ST89_9HYPH</name>
<dbReference type="RefSeq" id="WP_072605810.1">
    <property type="nucleotide sequence ID" value="NZ_CP018171.1"/>
</dbReference>
<keyword evidence="3" id="KW-1185">Reference proteome</keyword>
<proteinExistence type="predicted"/>
<dbReference type="GO" id="GO:0032259">
    <property type="term" value="P:methylation"/>
    <property type="evidence" value="ECO:0007669"/>
    <property type="project" value="UniProtKB-KW"/>
</dbReference>
<keyword evidence="2" id="KW-0489">Methyltransferase</keyword>
<organism evidence="2 3">
    <name type="scientific">Aquibium oceanicum</name>
    <dbReference type="NCBI Taxonomy" id="1670800"/>
    <lineage>
        <taxon>Bacteria</taxon>
        <taxon>Pseudomonadati</taxon>
        <taxon>Pseudomonadota</taxon>
        <taxon>Alphaproteobacteria</taxon>
        <taxon>Hyphomicrobiales</taxon>
        <taxon>Phyllobacteriaceae</taxon>
        <taxon>Aquibium</taxon>
    </lineage>
</organism>
<dbReference type="AlphaFoldDB" id="A0A1L3ST89"/>
<keyword evidence="2" id="KW-0808">Transferase</keyword>
<dbReference type="EMBL" id="CP018171">
    <property type="protein sequence ID" value="APH72637.1"/>
    <property type="molecule type" value="Genomic_DNA"/>
</dbReference>
<reference evidence="3" key="1">
    <citation type="submission" date="2016-11" db="EMBL/GenBank/DDBJ databases">
        <title>Mesorhizobium oceanicum sp. nov., isolated from deep seawater in South China Sea.</title>
        <authorList>
            <person name="Fu G.-Y."/>
        </authorList>
    </citation>
    <scope>NUCLEOTIDE SEQUENCE [LARGE SCALE GENOMIC DNA]</scope>
    <source>
        <strain evidence="3">B7</strain>
    </source>
</reference>
<dbReference type="SUPFAM" id="SSF53335">
    <property type="entry name" value="S-adenosyl-L-methionine-dependent methyltransferases"/>
    <property type="match status" value="1"/>
</dbReference>
<evidence type="ECO:0000259" key="1">
    <source>
        <dbReference type="Pfam" id="PF05050"/>
    </source>
</evidence>
<dbReference type="GO" id="GO:0008168">
    <property type="term" value="F:methyltransferase activity"/>
    <property type="evidence" value="ECO:0007669"/>
    <property type="project" value="UniProtKB-KW"/>
</dbReference>
<dbReference type="STRING" id="1670800.BSQ44_15680"/>
<dbReference type="InterPro" id="IPR006342">
    <property type="entry name" value="FkbM_mtfrase"/>
</dbReference>
<evidence type="ECO:0000313" key="2">
    <source>
        <dbReference type="EMBL" id="APH72637.1"/>
    </source>
</evidence>
<dbReference type="InterPro" id="IPR029063">
    <property type="entry name" value="SAM-dependent_MTases_sf"/>
</dbReference>
<dbReference type="OrthoDB" id="8095898at2"/>
<protein>
    <submittedName>
        <fullName evidence="2">FkbM family methyltransferase</fullName>
    </submittedName>
</protein>
<feature type="domain" description="Methyltransferase FkbM" evidence="1">
    <location>
        <begin position="57"/>
        <end position="245"/>
    </location>
</feature>
<sequence>MNDAIRNSLRHTARLAASLGLPASILRRGPSLQGTKFLAHAAFKARFGKGRPFQMVNVGACDGELYDDVTPWLKRIPGSRAVLVEPIPYNQSRLRKNYPDKDRFVIEPVAVTRAKGTISVKTFDSAALESGKLPMEFIGCSTTTDTNLMSGVGAWGELDTHFQAYTPYLKDIEVASDTLQDVLDRNGIDYIDAFLVDCEGADWIVFDQLDLDRYRPGMIKVELGSLRPEDVGRVLVKLTTAGYQIGIYSEDVWAFA</sequence>
<accession>A0A1L3ST89</accession>
<dbReference type="Pfam" id="PF05050">
    <property type="entry name" value="Methyltransf_21"/>
    <property type="match status" value="1"/>
</dbReference>
<dbReference type="Proteomes" id="UP000182840">
    <property type="component" value="Chromosome"/>
</dbReference>
<dbReference type="Gene3D" id="3.40.50.150">
    <property type="entry name" value="Vaccinia Virus protein VP39"/>
    <property type="match status" value="1"/>
</dbReference>
<dbReference type="NCBIfam" id="TIGR01444">
    <property type="entry name" value="fkbM_fam"/>
    <property type="match status" value="1"/>
</dbReference>